<dbReference type="Gene3D" id="3.10.180.10">
    <property type="entry name" value="2,3-Dihydroxybiphenyl 1,2-Dioxygenase, domain 1"/>
    <property type="match status" value="1"/>
</dbReference>
<reference evidence="2" key="5">
    <citation type="submission" date="2024-05" db="EMBL/GenBank/DDBJ databases">
        <authorList>
            <person name="Sun Q."/>
            <person name="Zhou Y."/>
        </authorList>
    </citation>
    <scope>NUCLEOTIDE SEQUENCE</scope>
    <source>
        <strain evidence="2">CGMCC 1.12707</strain>
    </source>
</reference>
<evidence type="ECO:0000313" key="2">
    <source>
        <dbReference type="EMBL" id="GGE95611.1"/>
    </source>
</evidence>
<evidence type="ECO:0000313" key="5">
    <source>
        <dbReference type="Proteomes" id="UP000650994"/>
    </source>
</evidence>
<reference evidence="2" key="1">
    <citation type="journal article" date="2014" name="Int. J. Syst. Evol. Microbiol.">
        <title>Complete genome of a new Firmicutes species belonging to the dominant human colonic microbiota ('Ruminococcus bicirculans') reveals two chromosomes and a selective capacity to utilize plant glucans.</title>
        <authorList>
            <consortium name="NISC Comparative Sequencing Program"/>
            <person name="Wegmann U."/>
            <person name="Louis P."/>
            <person name="Goesmann A."/>
            <person name="Henrissat B."/>
            <person name="Duncan S.H."/>
            <person name="Flint H.J."/>
        </authorList>
    </citation>
    <scope>NUCLEOTIDE SEQUENCE</scope>
    <source>
        <strain evidence="2">CGMCC 1.12707</strain>
    </source>
</reference>
<dbReference type="OrthoDB" id="2703022at2"/>
<accession>A0A1M7B1X9</accession>
<reference evidence="3" key="2">
    <citation type="submission" date="2016-11" db="EMBL/GenBank/DDBJ databases">
        <authorList>
            <person name="Jaros S."/>
            <person name="Januszkiewicz K."/>
            <person name="Wedrychowicz H."/>
        </authorList>
    </citation>
    <scope>NUCLEOTIDE SEQUENCE [LARGE SCALE GENOMIC DNA]</scope>
    <source>
        <strain evidence="3">DSM 27989</strain>
    </source>
</reference>
<reference evidence="5" key="4">
    <citation type="journal article" date="2019" name="Int. J. Syst. Evol. Microbiol.">
        <title>The Global Catalogue of Microorganisms (GCM) 10K type strain sequencing project: providing services to taxonomists for standard genome sequencing and annotation.</title>
        <authorList>
            <consortium name="The Broad Institute Genomics Platform"/>
            <consortium name="The Broad Institute Genome Sequencing Center for Infectious Disease"/>
            <person name="Wu L."/>
            <person name="Ma J."/>
        </authorList>
    </citation>
    <scope>NUCLEOTIDE SEQUENCE [LARGE SCALE GENOMIC DNA]</scope>
    <source>
        <strain evidence="5">CGMCC 1.12707</strain>
    </source>
</reference>
<dbReference type="PROSITE" id="PS51819">
    <property type="entry name" value="VOC"/>
    <property type="match status" value="1"/>
</dbReference>
<dbReference type="EMBL" id="FRBH01000010">
    <property type="protein sequence ID" value="SHL48993.1"/>
    <property type="molecule type" value="Genomic_DNA"/>
</dbReference>
<dbReference type="RefSeq" id="WP_072933201.1">
    <property type="nucleotide sequence ID" value="NZ_BMFL01000007.1"/>
</dbReference>
<name>A0A1M7B1X9_9FLAO</name>
<evidence type="ECO:0000313" key="4">
    <source>
        <dbReference type="Proteomes" id="UP000184120"/>
    </source>
</evidence>
<gene>
    <name evidence="2" type="ORF">GCM10010984_11380</name>
    <name evidence="3" type="ORF">SAMN05443634_11016</name>
</gene>
<dbReference type="GO" id="GO:0051213">
    <property type="term" value="F:dioxygenase activity"/>
    <property type="evidence" value="ECO:0007669"/>
    <property type="project" value="UniProtKB-KW"/>
</dbReference>
<protein>
    <submittedName>
        <fullName evidence="3">Catechol-2,3-dioxygenase</fullName>
    </submittedName>
</protein>
<evidence type="ECO:0000313" key="3">
    <source>
        <dbReference type="EMBL" id="SHL48993.1"/>
    </source>
</evidence>
<dbReference type="Pfam" id="PF00903">
    <property type="entry name" value="Glyoxalase"/>
    <property type="match status" value="1"/>
</dbReference>
<proteinExistence type="predicted"/>
<feature type="domain" description="VOC" evidence="1">
    <location>
        <begin position="2"/>
        <end position="116"/>
    </location>
</feature>
<dbReference type="Proteomes" id="UP000650994">
    <property type="component" value="Unassembled WGS sequence"/>
</dbReference>
<keyword evidence="5" id="KW-1185">Reference proteome</keyword>
<dbReference type="SUPFAM" id="SSF54593">
    <property type="entry name" value="Glyoxalase/Bleomycin resistance protein/Dihydroxybiphenyl dioxygenase"/>
    <property type="match status" value="1"/>
</dbReference>
<dbReference type="Proteomes" id="UP000184120">
    <property type="component" value="Unassembled WGS sequence"/>
</dbReference>
<dbReference type="InterPro" id="IPR037523">
    <property type="entry name" value="VOC_core"/>
</dbReference>
<keyword evidence="3" id="KW-0223">Dioxygenase</keyword>
<dbReference type="EMBL" id="BMFL01000007">
    <property type="protein sequence ID" value="GGE95611.1"/>
    <property type="molecule type" value="Genomic_DNA"/>
</dbReference>
<evidence type="ECO:0000259" key="1">
    <source>
        <dbReference type="PROSITE" id="PS51819"/>
    </source>
</evidence>
<keyword evidence="3" id="KW-0560">Oxidoreductase</keyword>
<organism evidence="3 4">
    <name type="scientific">Chishuiella changwenlii</name>
    <dbReference type="NCBI Taxonomy" id="1434701"/>
    <lineage>
        <taxon>Bacteria</taxon>
        <taxon>Pseudomonadati</taxon>
        <taxon>Bacteroidota</taxon>
        <taxon>Flavobacteriia</taxon>
        <taxon>Flavobacteriales</taxon>
        <taxon>Weeksellaceae</taxon>
        <taxon>Chishuiella</taxon>
    </lineage>
</organism>
<sequence>MKINHIKIETPNLENTIAFYKEKLDLEVIEVTNETATIQVGESLLTFIQNKNNQPVYHLAFNIPANQLKEAINWSKNRLDLIHKENDLVVSNFETWKANSVYFFDNNGNLLEFITRKDLKNETEKPFNSQQILNISEIGIVTEKPDELGKALIEKYQLELFDKNDNSEVFTAIGDDEGLLIIVKENRNWFPTEIPAQAFTTEIKVIDKNNIHTINLN</sequence>
<dbReference type="STRING" id="1434701.SAMN05443634_11016"/>
<reference evidence="4" key="3">
    <citation type="submission" date="2016-11" db="EMBL/GenBank/DDBJ databases">
        <authorList>
            <person name="Varghese N."/>
            <person name="Submissions S."/>
        </authorList>
    </citation>
    <scope>NUCLEOTIDE SEQUENCE [LARGE SCALE GENOMIC DNA]</scope>
    <source>
        <strain evidence="4">DSM 27989</strain>
    </source>
</reference>
<dbReference type="InterPro" id="IPR004360">
    <property type="entry name" value="Glyas_Fos-R_dOase_dom"/>
</dbReference>
<dbReference type="InterPro" id="IPR029068">
    <property type="entry name" value="Glyas_Bleomycin-R_OHBP_Dase"/>
</dbReference>
<dbReference type="AlphaFoldDB" id="A0A1M7B1X9"/>